<sequence>MTPVIRPLPRSLDPLPGESLAGFILRLSYRLGLPPTAVNRRTGLMDIMNNGQAWAKTAWSTGLPPVLAAAFAAATRLSPQEVTALTLEPLVRHYPAIGKVLRAEHERRPRALLWLYSSTSRYCPQCLRGDGSFVQRELGGPWHVLWRLPVVFACTRHRCFLNHLCPGCSQAIGAKHYSHLIARSSVPGLHPAQCRTPSPTRRTPHTRDLCGTRLDQAPALMPLSPPQTYLDLQQRILQKLDPLQPPETSARYFAELQLTCMLVTLTWPAAHTAANDPLAQEASRFLAARRSTNNSEGRPTIAHAPPIDAAACAALLHAADAIITAPDLRAAFTPLEAPRDPLGPSMALPPKYFLWKHHCAGRKAECSPAFQQVVTALTSRLRRTNKGEQHSSGQLERSLAK</sequence>
<dbReference type="InterPro" id="IPR009492">
    <property type="entry name" value="TniQ"/>
</dbReference>
<protein>
    <recommendedName>
        <fullName evidence="2">TniQ domain-containing protein</fullName>
    </recommendedName>
</protein>
<feature type="domain" description="TniQ" evidence="2">
    <location>
        <begin position="9"/>
        <end position="161"/>
    </location>
</feature>
<dbReference type="Pfam" id="PF06527">
    <property type="entry name" value="TniQ"/>
    <property type="match status" value="1"/>
</dbReference>
<reference evidence="3 4" key="1">
    <citation type="journal article" date="2019" name="Int. J. Syst. Evol. Microbiol.">
        <title>The Global Catalogue of Microorganisms (GCM) 10K type strain sequencing project: providing services to taxonomists for standard genome sequencing and annotation.</title>
        <authorList>
            <consortium name="The Broad Institute Genomics Platform"/>
            <consortium name="The Broad Institute Genome Sequencing Center for Infectious Disease"/>
            <person name="Wu L."/>
            <person name="Ma J."/>
        </authorList>
    </citation>
    <scope>NUCLEOTIDE SEQUENCE [LARGE SCALE GENOMIC DNA]</scope>
    <source>
        <strain evidence="3 4">JCM 4565</strain>
    </source>
</reference>
<accession>A0ABN0WDK5</accession>
<dbReference type="EMBL" id="BAAABW010000002">
    <property type="protein sequence ID" value="GAA0333882.1"/>
    <property type="molecule type" value="Genomic_DNA"/>
</dbReference>
<feature type="region of interest" description="Disordered" evidence="1">
    <location>
        <begin position="381"/>
        <end position="401"/>
    </location>
</feature>
<keyword evidence="4" id="KW-1185">Reference proteome</keyword>
<evidence type="ECO:0000313" key="4">
    <source>
        <dbReference type="Proteomes" id="UP001500063"/>
    </source>
</evidence>
<evidence type="ECO:0000313" key="3">
    <source>
        <dbReference type="EMBL" id="GAA0333882.1"/>
    </source>
</evidence>
<dbReference type="Proteomes" id="UP001500063">
    <property type="component" value="Unassembled WGS sequence"/>
</dbReference>
<evidence type="ECO:0000259" key="2">
    <source>
        <dbReference type="Pfam" id="PF06527"/>
    </source>
</evidence>
<proteinExistence type="predicted"/>
<comment type="caution">
    <text evidence="3">The sequence shown here is derived from an EMBL/GenBank/DDBJ whole genome shotgun (WGS) entry which is preliminary data.</text>
</comment>
<organism evidence="3 4">
    <name type="scientific">Streptomyces blastmyceticus</name>
    <dbReference type="NCBI Taxonomy" id="68180"/>
    <lineage>
        <taxon>Bacteria</taxon>
        <taxon>Bacillati</taxon>
        <taxon>Actinomycetota</taxon>
        <taxon>Actinomycetes</taxon>
        <taxon>Kitasatosporales</taxon>
        <taxon>Streptomycetaceae</taxon>
        <taxon>Streptomyces</taxon>
    </lineage>
</organism>
<gene>
    <name evidence="3" type="ORF">GCM10010319_07310</name>
</gene>
<name>A0ABN0WDK5_9ACTN</name>
<evidence type="ECO:0000256" key="1">
    <source>
        <dbReference type="SAM" id="MobiDB-lite"/>
    </source>
</evidence>